<proteinExistence type="predicted"/>
<dbReference type="InterPro" id="IPR017850">
    <property type="entry name" value="Alkaline_phosphatase_core_sf"/>
</dbReference>
<feature type="transmembrane region" description="Helical" evidence="1">
    <location>
        <begin position="455"/>
        <end position="475"/>
    </location>
</feature>
<name>A0A6J6QAB0_9ZZZZ</name>
<feature type="transmembrane region" description="Helical" evidence="1">
    <location>
        <begin position="659"/>
        <end position="681"/>
    </location>
</feature>
<evidence type="ECO:0000313" key="2">
    <source>
        <dbReference type="EMBL" id="CAB4707646.1"/>
    </source>
</evidence>
<keyword evidence="1" id="KW-1133">Transmembrane helix</keyword>
<sequence>MNCNRLNPKLKVLALIGIGLAVVCAGPSALAASAEGSADAPLGRAESVLIFSVPTLAWADVTAEATPHLDALLRQSVIADLSVRSVTRDTSATDGYTTLNSGTRAEGAPEGMLAYLSPEGTLAQQFAVQTGKLPATGEVFNLGLVPVQKINESLLYGAEVGALGTALRQAEVSRAVIANGDHSTALGQLTYRREASLGLMDEHGIIDSGEVGRRLLEDDARYPFGVRYNNEEVAVSVWSFLKPKSVVLVEASDMVRAAQAQLLATTAQQEVIRSQAIAHSDALLGLVLKKVDLSKTAVLVVAPNAVDDGSSLTVVGIRAPQVQPGLLSSGTTRRAGFVQTVDIAPSVAGFLGVAIPSSMEGTLMERKGSGGTYEQRTEMLVSENKAAIFRDSVVGQASTLFVLVQLLLWVLAIVTFSRSAAGLRKGVEIATLGVLAYLPITYLAGIFPFEQWGSAAFWAFIILGSAIVASAIYALTQRFLVDPLLATLGSILVLLSVDIVIGGPLQFNTVFGYTPTVAGRFNGMGNPAFSMFAASAIMAAALIAYRVAGRRGTWLGIALLGWAVLLDGAPFWGADVGGALAMIPAAGVTAWMLLGLKVRARTAALWGSISVLVVIGLGALDLTRPPAERTHLGRLLADIGTNGYEALNTVVLRKLDANFSVLSSSVWTLMLPLVFAFIAYLFWKSPWRLQTIAERIPQERAAVAGLITAMVLGFALNDSGIAVPGIMLGVISASLIHLMLRVDDDLPRESAAVGADENALEPSSGA</sequence>
<feature type="transmembrane region" description="Helical" evidence="1">
    <location>
        <begin position="552"/>
        <end position="572"/>
    </location>
</feature>
<accession>A0A6J6QAB0</accession>
<keyword evidence="1" id="KW-0812">Transmembrane</keyword>
<feature type="transmembrane region" description="Helical" evidence="1">
    <location>
        <begin position="578"/>
        <end position="596"/>
    </location>
</feature>
<protein>
    <submittedName>
        <fullName evidence="2">Unannotated protein</fullName>
    </submittedName>
</protein>
<evidence type="ECO:0000256" key="1">
    <source>
        <dbReference type="SAM" id="Phobius"/>
    </source>
</evidence>
<keyword evidence="1" id="KW-0472">Membrane</keyword>
<reference evidence="2" key="1">
    <citation type="submission" date="2020-05" db="EMBL/GenBank/DDBJ databases">
        <authorList>
            <person name="Chiriac C."/>
            <person name="Salcher M."/>
            <person name="Ghai R."/>
            <person name="Kavagutti S V."/>
        </authorList>
    </citation>
    <scope>NUCLEOTIDE SEQUENCE</scope>
</reference>
<feature type="transmembrane region" description="Helical" evidence="1">
    <location>
        <begin position="701"/>
        <end position="716"/>
    </location>
</feature>
<gene>
    <name evidence="2" type="ORF">UFOPK2582_01260</name>
</gene>
<feature type="transmembrane region" description="Helical" evidence="1">
    <location>
        <begin position="527"/>
        <end position="545"/>
    </location>
</feature>
<feature type="transmembrane region" description="Helical" evidence="1">
    <location>
        <begin position="429"/>
        <end position="449"/>
    </location>
</feature>
<feature type="transmembrane region" description="Helical" evidence="1">
    <location>
        <begin position="484"/>
        <end position="507"/>
    </location>
</feature>
<dbReference type="SUPFAM" id="SSF53649">
    <property type="entry name" value="Alkaline phosphatase-like"/>
    <property type="match status" value="1"/>
</dbReference>
<dbReference type="EMBL" id="CAEZXS010000165">
    <property type="protein sequence ID" value="CAB4707646.1"/>
    <property type="molecule type" value="Genomic_DNA"/>
</dbReference>
<dbReference type="Gene3D" id="3.40.720.10">
    <property type="entry name" value="Alkaline Phosphatase, subunit A"/>
    <property type="match status" value="1"/>
</dbReference>
<organism evidence="2">
    <name type="scientific">freshwater metagenome</name>
    <dbReference type="NCBI Taxonomy" id="449393"/>
    <lineage>
        <taxon>unclassified sequences</taxon>
        <taxon>metagenomes</taxon>
        <taxon>ecological metagenomes</taxon>
    </lineage>
</organism>
<feature type="transmembrane region" description="Helical" evidence="1">
    <location>
        <begin position="603"/>
        <end position="620"/>
    </location>
</feature>
<dbReference type="AlphaFoldDB" id="A0A6J6QAB0"/>
<feature type="transmembrane region" description="Helical" evidence="1">
    <location>
        <begin position="397"/>
        <end position="417"/>
    </location>
</feature>